<evidence type="ECO:0000313" key="6">
    <source>
        <dbReference type="EMBL" id="MBC5727834.1"/>
    </source>
</evidence>
<name>A0ABR7HJX6_9FIRM</name>
<dbReference type="Proteomes" id="UP000636755">
    <property type="component" value="Unassembled WGS sequence"/>
</dbReference>
<dbReference type="SMART" id="SM00534">
    <property type="entry name" value="MUTSac"/>
    <property type="match status" value="1"/>
</dbReference>
<evidence type="ECO:0000256" key="1">
    <source>
        <dbReference type="ARBA" id="ARBA00022741"/>
    </source>
</evidence>
<dbReference type="Gene3D" id="3.40.50.300">
    <property type="entry name" value="P-loop containing nucleotide triphosphate hydrolases"/>
    <property type="match status" value="1"/>
</dbReference>
<dbReference type="InterPro" id="IPR000432">
    <property type="entry name" value="DNA_mismatch_repair_MutS_C"/>
</dbReference>
<accession>A0ABR7HJX6</accession>
<dbReference type="InterPro" id="IPR027417">
    <property type="entry name" value="P-loop_NTPase"/>
</dbReference>
<evidence type="ECO:0000256" key="2">
    <source>
        <dbReference type="ARBA" id="ARBA00022840"/>
    </source>
</evidence>
<keyword evidence="3" id="KW-0238">DNA-binding</keyword>
<dbReference type="PANTHER" id="PTHR11361:SF34">
    <property type="entry name" value="DNA MISMATCH REPAIR PROTEIN MSH1, MITOCHONDRIAL"/>
    <property type="match status" value="1"/>
</dbReference>
<comment type="caution">
    <text evidence="6">The sequence shown here is derived from an EMBL/GenBank/DDBJ whole genome shotgun (WGS) entry which is preliminary data.</text>
</comment>
<dbReference type="PIRSF" id="PIRSF037677">
    <property type="entry name" value="DNA_mis_repair_Msh6"/>
    <property type="match status" value="1"/>
</dbReference>
<keyword evidence="2" id="KW-0067">ATP-binding</keyword>
<dbReference type="RefSeq" id="WP_186935093.1">
    <property type="nucleotide sequence ID" value="NZ_JACOPS010000002.1"/>
</dbReference>
<dbReference type="SUPFAM" id="SSF52540">
    <property type="entry name" value="P-loop containing nucleoside triphosphate hydrolases"/>
    <property type="match status" value="1"/>
</dbReference>
<keyword evidence="4" id="KW-0175">Coiled coil</keyword>
<keyword evidence="1" id="KW-0547">Nucleotide-binding</keyword>
<evidence type="ECO:0000313" key="7">
    <source>
        <dbReference type="Proteomes" id="UP000636755"/>
    </source>
</evidence>
<evidence type="ECO:0000259" key="5">
    <source>
        <dbReference type="SMART" id="SM00534"/>
    </source>
</evidence>
<dbReference type="InterPro" id="IPR017261">
    <property type="entry name" value="DNA_mismatch_repair_MutS/MSH"/>
</dbReference>
<evidence type="ECO:0000256" key="4">
    <source>
        <dbReference type="SAM" id="Coils"/>
    </source>
</evidence>
<organism evidence="6 7">
    <name type="scientific">Ruminococcus intestinalis</name>
    <dbReference type="NCBI Taxonomy" id="2763066"/>
    <lineage>
        <taxon>Bacteria</taxon>
        <taxon>Bacillati</taxon>
        <taxon>Bacillota</taxon>
        <taxon>Clostridia</taxon>
        <taxon>Eubacteriales</taxon>
        <taxon>Oscillospiraceae</taxon>
        <taxon>Ruminococcus</taxon>
    </lineage>
</organism>
<dbReference type="EMBL" id="JACOPS010000002">
    <property type="protein sequence ID" value="MBC5727834.1"/>
    <property type="molecule type" value="Genomic_DNA"/>
</dbReference>
<reference evidence="6 7" key="1">
    <citation type="submission" date="2020-08" db="EMBL/GenBank/DDBJ databases">
        <title>Genome public.</title>
        <authorList>
            <person name="Liu C."/>
            <person name="Sun Q."/>
        </authorList>
    </citation>
    <scope>NUCLEOTIDE SEQUENCE [LARGE SCALE GENOMIC DNA]</scope>
    <source>
        <strain evidence="6 7">NSJ-71</strain>
    </source>
</reference>
<dbReference type="InterPro" id="IPR045076">
    <property type="entry name" value="MutS"/>
</dbReference>
<sequence length="699" mass="77553">MAEISLLNPQNSKAVFKSLTKESINDLSLDFICKALTKSEYEQNVIMKIMTEITDDAETVKYRGDVFDDFLRFPKLRDSLAQLLEELNELRDISRFQKDTEASSLWKLINRLREIDGYVNCITKIKECLESLDIKSEGLLTLKKEVTDIYANSGFPQLKADINETFAKVQKVKSITIGVNLDDLLRPKNAGILSLNDKAFTSSGLMQHFMKFTNNGDEIHFGTDISDIKKFHPSSPKFKENDIGIGTLDAVPTNGNPHITSSGLTGADPLSDSLKKAVTDIYANSGFPQLKADINETFAKVQKVKSITIGVNLDDLLRPKNAGILSLNDKAFTSSGLMQHFMKFTNNGDEIHFGTDISDIKKFHPSSPKFKENDIGIGTLDAVPTNGNPHITSSGLTGADPLSDSLKKAVTDIMRKTVRDIQSVLTKYVNISGYTLSALMPEIVFYIRWAELVEKIRAKGLAMCKPEILPSENREIFAKGVYNLKLGIKRVNGEEFNIVANDIDFDDESGRIYILTGPNRGGKTTFTQAVGLAVLLAQNGIYAPCRELKISPCDNIFTHFPADENDTVDLGRLGEESKRLAEIFDIATENSMLLLNESLATTNVSEGLFIAKDVVRAMRYLGVRSVFNTHMHDLAKNLDEMNTKTEGKSIVQSLVTGVDNGERSFKVYISPPQGSSYARDIAKKYGVTFEQIKLNIDKT</sequence>
<dbReference type="PANTHER" id="PTHR11361">
    <property type="entry name" value="DNA MISMATCH REPAIR PROTEIN MUTS FAMILY MEMBER"/>
    <property type="match status" value="1"/>
</dbReference>
<dbReference type="Pfam" id="PF00488">
    <property type="entry name" value="MutS_V"/>
    <property type="match status" value="1"/>
</dbReference>
<protein>
    <recommendedName>
        <fullName evidence="5">DNA mismatch repair proteins mutS family domain-containing protein</fullName>
    </recommendedName>
</protein>
<feature type="domain" description="DNA mismatch repair proteins mutS family" evidence="5">
    <location>
        <begin position="510"/>
        <end position="695"/>
    </location>
</feature>
<gene>
    <name evidence="6" type="ORF">H8R91_04750</name>
</gene>
<proteinExistence type="predicted"/>
<evidence type="ECO:0000256" key="3">
    <source>
        <dbReference type="ARBA" id="ARBA00023125"/>
    </source>
</evidence>
<keyword evidence="7" id="KW-1185">Reference proteome</keyword>
<feature type="coiled-coil region" evidence="4">
    <location>
        <begin position="73"/>
        <end position="100"/>
    </location>
</feature>